<evidence type="ECO:0000256" key="4">
    <source>
        <dbReference type="ARBA" id="ARBA00023002"/>
    </source>
</evidence>
<dbReference type="GO" id="GO:0071949">
    <property type="term" value="F:FAD binding"/>
    <property type="evidence" value="ECO:0007669"/>
    <property type="project" value="InterPro"/>
</dbReference>
<evidence type="ECO:0000313" key="7">
    <source>
        <dbReference type="EMBL" id="OJD10816.1"/>
    </source>
</evidence>
<dbReference type="PANTHER" id="PTHR42973:SF13">
    <property type="entry name" value="FAD-BINDING PCMH-TYPE DOMAIN-CONTAINING PROTEIN"/>
    <property type="match status" value="1"/>
</dbReference>
<evidence type="ECO:0000256" key="5">
    <source>
        <dbReference type="SAM" id="SignalP"/>
    </source>
</evidence>
<reference evidence="7 8" key="1">
    <citation type="submission" date="2015-08" db="EMBL/GenBank/DDBJ databases">
        <title>Emmonsia species relationships and genome sequence.</title>
        <authorList>
            <person name="Cuomo C.A."/>
            <person name="Schwartz I.S."/>
            <person name="Kenyon C."/>
            <person name="De Hoog G.S."/>
            <person name="Govender N.P."/>
            <person name="Botha A."/>
            <person name="Moreno L."/>
            <person name="De Vries M."/>
            <person name="Munoz J.F."/>
            <person name="Stielow J.B."/>
        </authorList>
    </citation>
    <scope>NUCLEOTIDE SEQUENCE [LARGE SCALE GENOMIC DNA]</scope>
    <source>
        <strain evidence="7 8">EI222</strain>
    </source>
</reference>
<feature type="domain" description="FAD-binding PCMH-type" evidence="6">
    <location>
        <begin position="61"/>
        <end position="189"/>
    </location>
</feature>
<keyword evidence="5" id="KW-0732">Signal</keyword>
<organism evidence="7 8">
    <name type="scientific">Blastomyces percursus</name>
    <dbReference type="NCBI Taxonomy" id="1658174"/>
    <lineage>
        <taxon>Eukaryota</taxon>
        <taxon>Fungi</taxon>
        <taxon>Dikarya</taxon>
        <taxon>Ascomycota</taxon>
        <taxon>Pezizomycotina</taxon>
        <taxon>Eurotiomycetes</taxon>
        <taxon>Eurotiomycetidae</taxon>
        <taxon>Onygenales</taxon>
        <taxon>Ajellomycetaceae</taxon>
        <taxon>Blastomyces</taxon>
    </lineage>
</organism>
<dbReference type="EMBL" id="LGTZ01002883">
    <property type="protein sequence ID" value="OJD10816.1"/>
    <property type="molecule type" value="Genomic_DNA"/>
</dbReference>
<dbReference type="PROSITE" id="PS51387">
    <property type="entry name" value="FAD_PCMH"/>
    <property type="match status" value="1"/>
</dbReference>
<dbReference type="STRING" id="1658174.A0A1J9P360"/>
<dbReference type="InterPro" id="IPR050416">
    <property type="entry name" value="FAD-linked_Oxidoreductase"/>
</dbReference>
<feature type="signal peptide" evidence="5">
    <location>
        <begin position="1"/>
        <end position="20"/>
    </location>
</feature>
<sequence>MAGIIARLALLFAFAGLCLAADSVGPKNVCLKINKRYRGTVFYPGSETYNYENHHYFSVTSTSSPACVFVPRNAYEVAGAVKILAASGTKFAVRGAGHMPIPTYSNTNGGVLIAFSHMKQLQLSADKSFVSVGPGNRWRNVYEYLEPHGQVVLGGRVGSVGVPGLLLGGGISFYSNQYGFASNNVVAYE</sequence>
<dbReference type="InterPro" id="IPR016169">
    <property type="entry name" value="FAD-bd_PCMH_sub2"/>
</dbReference>
<feature type="chain" id="PRO_5011955868" description="FAD-binding PCMH-type domain-containing protein" evidence="5">
    <location>
        <begin position="21"/>
        <end position="189"/>
    </location>
</feature>
<evidence type="ECO:0000313" key="8">
    <source>
        <dbReference type="Proteomes" id="UP000242791"/>
    </source>
</evidence>
<evidence type="ECO:0000259" key="6">
    <source>
        <dbReference type="PROSITE" id="PS51387"/>
    </source>
</evidence>
<gene>
    <name evidence="7" type="ORF">ACJ73_09688</name>
</gene>
<dbReference type="InterPro" id="IPR016166">
    <property type="entry name" value="FAD-bd_PCMH"/>
</dbReference>
<dbReference type="SUPFAM" id="SSF56176">
    <property type="entry name" value="FAD-binding/transporter-associated domain-like"/>
    <property type="match status" value="1"/>
</dbReference>
<keyword evidence="8" id="KW-1185">Reference proteome</keyword>
<comment type="caution">
    <text evidence="7">The sequence shown here is derived from an EMBL/GenBank/DDBJ whole genome shotgun (WGS) entry which is preliminary data.</text>
</comment>
<dbReference type="VEuPathDB" id="FungiDB:ACJ73_09688"/>
<dbReference type="InterPro" id="IPR006094">
    <property type="entry name" value="Oxid_FAD_bind_N"/>
</dbReference>
<evidence type="ECO:0000256" key="2">
    <source>
        <dbReference type="ARBA" id="ARBA00022630"/>
    </source>
</evidence>
<dbReference type="OrthoDB" id="2151789at2759"/>
<dbReference type="Pfam" id="PF01565">
    <property type="entry name" value="FAD_binding_4"/>
    <property type="match status" value="1"/>
</dbReference>
<dbReference type="InterPro" id="IPR036318">
    <property type="entry name" value="FAD-bd_PCMH-like_sf"/>
</dbReference>
<protein>
    <recommendedName>
        <fullName evidence="6">FAD-binding PCMH-type domain-containing protein</fullName>
    </recommendedName>
</protein>
<name>A0A1J9P360_9EURO</name>
<feature type="non-terminal residue" evidence="7">
    <location>
        <position position="189"/>
    </location>
</feature>
<dbReference type="GO" id="GO:0016491">
    <property type="term" value="F:oxidoreductase activity"/>
    <property type="evidence" value="ECO:0007669"/>
    <property type="project" value="UniProtKB-KW"/>
</dbReference>
<evidence type="ECO:0000256" key="3">
    <source>
        <dbReference type="ARBA" id="ARBA00022827"/>
    </source>
</evidence>
<keyword evidence="2" id="KW-0285">Flavoprotein</keyword>
<dbReference type="PANTHER" id="PTHR42973">
    <property type="entry name" value="BINDING OXIDOREDUCTASE, PUTATIVE (AFU_ORTHOLOGUE AFUA_1G17690)-RELATED"/>
    <property type="match status" value="1"/>
</dbReference>
<evidence type="ECO:0000256" key="1">
    <source>
        <dbReference type="ARBA" id="ARBA00005466"/>
    </source>
</evidence>
<keyword evidence="4" id="KW-0560">Oxidoreductase</keyword>
<dbReference type="Proteomes" id="UP000242791">
    <property type="component" value="Unassembled WGS sequence"/>
</dbReference>
<comment type="similarity">
    <text evidence="1">Belongs to the oxygen-dependent FAD-linked oxidoreductase family.</text>
</comment>
<dbReference type="AlphaFoldDB" id="A0A1J9P360"/>
<dbReference type="Gene3D" id="3.30.465.10">
    <property type="match status" value="1"/>
</dbReference>
<keyword evidence="3" id="KW-0274">FAD</keyword>
<accession>A0A1J9P360</accession>
<proteinExistence type="inferred from homology"/>